<protein>
    <submittedName>
        <fullName evidence="2">Uncharacterized protein</fullName>
    </submittedName>
</protein>
<feature type="signal peptide" evidence="1">
    <location>
        <begin position="1"/>
        <end position="21"/>
    </location>
</feature>
<name>A0ABN9PDZ0_9DINO</name>
<evidence type="ECO:0000256" key="1">
    <source>
        <dbReference type="SAM" id="SignalP"/>
    </source>
</evidence>
<keyword evidence="1" id="KW-0732">Signal</keyword>
<comment type="caution">
    <text evidence="2">The sequence shown here is derived from an EMBL/GenBank/DDBJ whole genome shotgun (WGS) entry which is preliminary data.</text>
</comment>
<dbReference type="EMBL" id="CAUYUJ010000042">
    <property type="protein sequence ID" value="CAK0788368.1"/>
    <property type="molecule type" value="Genomic_DNA"/>
</dbReference>
<keyword evidence="3" id="KW-1185">Reference proteome</keyword>
<sequence>MRFSAAFLFVFFSYAAQPASSLSADESWPWSKKKVEPAPVQKDLLEELAGPGCYMRMQSGCPKAPMRTELWRHDAWAEREGVDAAGCQLRKPVWDKYCNSSDAQMAFVADKNRTQ</sequence>
<gene>
    <name evidence="2" type="ORF">PCOR1329_LOCUS279</name>
</gene>
<organism evidence="2 3">
    <name type="scientific">Prorocentrum cordatum</name>
    <dbReference type="NCBI Taxonomy" id="2364126"/>
    <lineage>
        <taxon>Eukaryota</taxon>
        <taxon>Sar</taxon>
        <taxon>Alveolata</taxon>
        <taxon>Dinophyceae</taxon>
        <taxon>Prorocentrales</taxon>
        <taxon>Prorocentraceae</taxon>
        <taxon>Prorocentrum</taxon>
    </lineage>
</organism>
<evidence type="ECO:0000313" key="2">
    <source>
        <dbReference type="EMBL" id="CAK0788368.1"/>
    </source>
</evidence>
<proteinExistence type="predicted"/>
<accession>A0ABN9PDZ0</accession>
<dbReference type="Proteomes" id="UP001189429">
    <property type="component" value="Unassembled WGS sequence"/>
</dbReference>
<evidence type="ECO:0000313" key="3">
    <source>
        <dbReference type="Proteomes" id="UP001189429"/>
    </source>
</evidence>
<reference evidence="2" key="1">
    <citation type="submission" date="2023-10" db="EMBL/GenBank/DDBJ databases">
        <authorList>
            <person name="Chen Y."/>
            <person name="Shah S."/>
            <person name="Dougan E. K."/>
            <person name="Thang M."/>
            <person name="Chan C."/>
        </authorList>
    </citation>
    <scope>NUCLEOTIDE SEQUENCE [LARGE SCALE GENOMIC DNA]</scope>
</reference>
<feature type="chain" id="PRO_5045628746" evidence="1">
    <location>
        <begin position="22"/>
        <end position="115"/>
    </location>
</feature>